<evidence type="ECO:0000313" key="1">
    <source>
        <dbReference type="EMBL" id="KAJ8044585.1"/>
    </source>
</evidence>
<comment type="caution">
    <text evidence="1">The sequence shown here is derived from an EMBL/GenBank/DDBJ whole genome shotgun (WGS) entry which is preliminary data.</text>
</comment>
<proteinExistence type="predicted"/>
<dbReference type="InterPro" id="IPR039495">
    <property type="entry name" value="TAF1A"/>
</dbReference>
<dbReference type="Proteomes" id="UP001152320">
    <property type="component" value="Chromosome 3"/>
</dbReference>
<dbReference type="AlphaFoldDB" id="A0A9Q1CH34"/>
<dbReference type="OrthoDB" id="6272197at2759"/>
<dbReference type="PANTHER" id="PTHR32122:SF1">
    <property type="entry name" value="TATA BOX-BINDING PROTEIN-ASSOCIATED FACTOR RNA POLYMERASE I SUBUNIT A"/>
    <property type="match status" value="1"/>
</dbReference>
<keyword evidence="2" id="KW-1185">Reference proteome</keyword>
<reference evidence="1" key="1">
    <citation type="submission" date="2021-10" db="EMBL/GenBank/DDBJ databases">
        <title>Tropical sea cucumber genome reveals ecological adaptation and Cuvierian tubules defense mechanism.</title>
        <authorList>
            <person name="Chen T."/>
        </authorList>
    </citation>
    <scope>NUCLEOTIDE SEQUENCE</scope>
    <source>
        <strain evidence="1">Nanhai2018</strain>
        <tissue evidence="1">Muscle</tissue>
    </source>
</reference>
<sequence length="454" mass="52573">MVMAELDGNDKLYTPNEELYSDCKQIPKLKHRIESATALTDDNDLAQARVQDYMLECVLKGDWQQVWKCLHIFYHARVCHVKKQYRPRWSEIWQIGSEAMRHLHKKMELDRPVFFREVSKHSSHCRHHVIAELILHLIAEGNLKEAYFVSKSPVAPRSKLASPDLLKLESEWQRRIKALSGMMAYILWLKEEDDHESILKIHFSQSASNRKTQLAKEAIENFQEVTKTPGVWDIFIIKEVQLLEYLDQSHIAQERLKEYWEKNPQNPNAPKYLYRFMVSSGSPPSDLLPVLKDIVSHQPFDPLVVDYVQLLQHSCPSDDQASPAACLNLLFSLLDYPSSGEELSAWNLLTRNLRNLLKNNQTPLNTVAILWKSRRSWWPLQYFSSKGVKALLKGSPKLVTARAVAAIYLEGPDCRFVTKVEGWLQKHMELKLQRKLEKAKKVPCLAAVVNLEET</sequence>
<gene>
    <name evidence="1" type="ORF">HOLleu_07368</name>
</gene>
<protein>
    <submittedName>
        <fullName evidence="1">TATA box-binding protein-associated factor RNA polymerase I subunit A</fullName>
    </submittedName>
</protein>
<dbReference type="GO" id="GO:0000120">
    <property type="term" value="C:RNA polymerase I transcription regulator complex"/>
    <property type="evidence" value="ECO:0007669"/>
    <property type="project" value="InterPro"/>
</dbReference>
<name>A0A9Q1CH34_HOLLE</name>
<dbReference type="Pfam" id="PF14929">
    <property type="entry name" value="TAF1_subA"/>
    <property type="match status" value="1"/>
</dbReference>
<accession>A0A9Q1CH34</accession>
<dbReference type="GO" id="GO:0006360">
    <property type="term" value="P:transcription by RNA polymerase I"/>
    <property type="evidence" value="ECO:0007669"/>
    <property type="project" value="InterPro"/>
</dbReference>
<evidence type="ECO:0000313" key="2">
    <source>
        <dbReference type="Proteomes" id="UP001152320"/>
    </source>
</evidence>
<dbReference type="InterPro" id="IPR052669">
    <property type="entry name" value="SL1/TIF-IB_Component"/>
</dbReference>
<dbReference type="EMBL" id="JAIZAY010000003">
    <property type="protein sequence ID" value="KAJ8044585.1"/>
    <property type="molecule type" value="Genomic_DNA"/>
</dbReference>
<organism evidence="1 2">
    <name type="scientific">Holothuria leucospilota</name>
    <name type="common">Black long sea cucumber</name>
    <name type="synonym">Mertensiothuria leucospilota</name>
    <dbReference type="NCBI Taxonomy" id="206669"/>
    <lineage>
        <taxon>Eukaryota</taxon>
        <taxon>Metazoa</taxon>
        <taxon>Echinodermata</taxon>
        <taxon>Eleutherozoa</taxon>
        <taxon>Echinozoa</taxon>
        <taxon>Holothuroidea</taxon>
        <taxon>Aspidochirotacea</taxon>
        <taxon>Aspidochirotida</taxon>
        <taxon>Holothuriidae</taxon>
        <taxon>Holothuria</taxon>
    </lineage>
</organism>
<dbReference type="PANTHER" id="PTHR32122">
    <property type="entry name" value="TATA BOX-BINDING PROTEIN ASSOCIATED FACTOR RNA POLYMERASE I SUBUNIT A"/>
    <property type="match status" value="1"/>
</dbReference>